<dbReference type="EMBL" id="MT142822">
    <property type="protein sequence ID" value="QJA89090.1"/>
    <property type="molecule type" value="Genomic_DNA"/>
</dbReference>
<accession>A0A6M3L3Q3</accession>
<organism evidence="1">
    <name type="scientific">viral metagenome</name>
    <dbReference type="NCBI Taxonomy" id="1070528"/>
    <lineage>
        <taxon>unclassified sequences</taxon>
        <taxon>metagenomes</taxon>
        <taxon>organismal metagenomes</taxon>
    </lineage>
</organism>
<protein>
    <submittedName>
        <fullName evidence="1">Uncharacterized protein</fullName>
    </submittedName>
</protein>
<proteinExistence type="predicted"/>
<dbReference type="AlphaFoldDB" id="A0A6M3L3Q3"/>
<sequence>MPNTPIAIDETNAESINKTRMEINRELKALTPGKAVLGAIGVQRVAETFDEKEVLNDKDKENKKKIQDLFLKYIEPPILSEIKPNPAKDRASFVKKVERQTLGELRRFWAGKIPEELSEEEVSELNRKWADISP</sequence>
<name>A0A6M3L3Q3_9ZZZZ</name>
<gene>
    <name evidence="1" type="ORF">MM415B02610_0014</name>
</gene>
<evidence type="ECO:0000313" key="1">
    <source>
        <dbReference type="EMBL" id="QJA89090.1"/>
    </source>
</evidence>
<reference evidence="1" key="1">
    <citation type="submission" date="2020-03" db="EMBL/GenBank/DDBJ databases">
        <title>The deep terrestrial virosphere.</title>
        <authorList>
            <person name="Holmfeldt K."/>
            <person name="Nilsson E."/>
            <person name="Simone D."/>
            <person name="Lopez-Fernandez M."/>
            <person name="Wu X."/>
            <person name="de Brujin I."/>
            <person name="Lundin D."/>
            <person name="Andersson A."/>
            <person name="Bertilsson S."/>
            <person name="Dopson M."/>
        </authorList>
    </citation>
    <scope>NUCLEOTIDE SEQUENCE</scope>
    <source>
        <strain evidence="1">MM415B02610</strain>
    </source>
</reference>